<dbReference type="SMART" id="SM00229">
    <property type="entry name" value="RasGEFN"/>
    <property type="match status" value="1"/>
</dbReference>
<evidence type="ECO:0000256" key="4">
    <source>
        <dbReference type="PROSITE-ProRule" id="PRU00192"/>
    </source>
</evidence>
<evidence type="ECO:0000256" key="2">
    <source>
        <dbReference type="ARBA" id="ARBA00022658"/>
    </source>
</evidence>
<gene>
    <name evidence="9" type="ORF">GSTUAT00001247001</name>
</gene>
<feature type="compositionally biased region" description="Pro residues" evidence="5">
    <location>
        <begin position="571"/>
        <end position="584"/>
    </location>
</feature>
<evidence type="ECO:0000259" key="7">
    <source>
        <dbReference type="PROSITE" id="PS50009"/>
    </source>
</evidence>
<evidence type="ECO:0000256" key="1">
    <source>
        <dbReference type="ARBA" id="ARBA00022443"/>
    </source>
</evidence>
<dbReference type="Gene3D" id="1.10.840.10">
    <property type="entry name" value="Ras guanine-nucleotide exchange factors catalytic domain"/>
    <property type="match status" value="1"/>
</dbReference>
<feature type="region of interest" description="Disordered" evidence="5">
    <location>
        <begin position="567"/>
        <end position="597"/>
    </location>
</feature>
<organism evidence="9 10">
    <name type="scientific">Tuber aestivum</name>
    <name type="common">summer truffle</name>
    <dbReference type="NCBI Taxonomy" id="59557"/>
    <lineage>
        <taxon>Eukaryota</taxon>
        <taxon>Fungi</taxon>
        <taxon>Dikarya</taxon>
        <taxon>Ascomycota</taxon>
        <taxon>Pezizomycotina</taxon>
        <taxon>Pezizomycetes</taxon>
        <taxon>Pezizales</taxon>
        <taxon>Tuberaceae</taxon>
        <taxon>Tuber</taxon>
    </lineage>
</organism>
<feature type="region of interest" description="Disordered" evidence="5">
    <location>
        <begin position="290"/>
        <end position="386"/>
    </location>
</feature>
<feature type="compositionally biased region" description="Low complexity" evidence="5">
    <location>
        <begin position="310"/>
        <end position="320"/>
    </location>
</feature>
<evidence type="ECO:0000259" key="8">
    <source>
        <dbReference type="PROSITE" id="PS50212"/>
    </source>
</evidence>
<keyword evidence="2 3" id="KW-0344">Guanine-nucleotide releasing factor</keyword>
<sequence>MTMDETDSSTQRSSIYVAPLRIEKTPKPKRSSSSASRRSRPKSQPHSRSQSVGTHSHTSSHQQITPPPTPNTSQDSLAQSPRKELASPFQPFLRAFYEFHPNFSADSSTVTLPLNLGDVILVHSVHTNGWADGTMLSSGARGWLPTNYCDEFDPEQIRPLLKACTVLFDQFRGGSAGGLRASQVAVTSVVAGVRHLLETTECLTREASNVKSNDGIRRTRKVLLTELSTLVKTAKRLPGHSEYSSAKTATEDVTDEMILRCFKIVVRSVRFLDIWNQRHDLQNNFGVEEAGGAQGEDVDDHVPPTPPADSTTHSVASSSSLRGDQTPEGSVEGHDHRSRSSSVSHYRGSQLGSPPQRQDSHPLPSTPYSQTPRAGSPSSPNKEGFGGQLQPAYALARLNVTHDVLLSYLGSYIGRLYHEPRFTPQLQITQQESVKAARELLAIVEAVEARDPKAAALVFAKEAMYARISTLISGAKEVVSGCGRLEEVDEEEGIIIPDGGKKLVDAATGCVRGAGECVAKSKFVIEKIGDFELRLGPSNIGLGITTTEGKLIDDAIGLSAAAKAELERQLMPPPPTPEKIPPRPPPKEDPLDQKPLPTLPVSELEVERLTVDTTMARSNITFSATLPGSPGAASPRRLSSASVIAPLPQLIPLLTQDENTSETAQKRDMDSKTLLQKSIRADSIGAASITTADYTISSSVRGSEISMTSTRATTPEPASSTSISTPLLNLDLTMMGIEVSLESGSGSEVLAPEKQVPEDLTFNKDGQITGGTLPALVERLTVHDSTPDAVFVATFYLTFRLFTTPKEFAQSLVDRFDSVGDGSTGAAPVRLRVYNVFKGWLESHWRRVVDDEALEIIVSFAGGKLKAILPTAGKRLEELAEKVSSTDGPLVPRLVSGIGKASTATTQYTLPETPVQTPAVTRNQLSLLRSALTGGPNPTVLDFDPSELARQLTLKESKMFCSILPEELLAQEWTKKRGSLAANVLAMSSLSTDLANLVAETILDATDPKRRAVLIKHWIKVADRCLELNNYDSLMAIMCTLNTSTIGRLKRTWELVSYKTKLVLDHLRAVIDVSKNHAVLRARLRGHVPPCLPFLGTYLTDLTFIDVGNPSKRPVSEGSTKQLINFDKHVKTARIISELQRFQIPYRIAEVPEMQEWIDAQIDRVHNSKTADVQHLYRRSLLLEPRETQPRPAPVEPSTSAAVAPKESQKIDLFSWAHAFKVPTSTT</sequence>
<feature type="compositionally biased region" description="Low complexity" evidence="5">
    <location>
        <begin position="340"/>
        <end position="349"/>
    </location>
</feature>
<evidence type="ECO:0000313" key="10">
    <source>
        <dbReference type="Proteomes" id="UP001412239"/>
    </source>
</evidence>
<feature type="region of interest" description="Disordered" evidence="5">
    <location>
        <begin position="1183"/>
        <end position="1206"/>
    </location>
</feature>
<dbReference type="Proteomes" id="UP001412239">
    <property type="component" value="Unassembled WGS sequence"/>
</dbReference>
<dbReference type="SMART" id="SM00147">
    <property type="entry name" value="RasGEF"/>
    <property type="match status" value="1"/>
</dbReference>
<dbReference type="InterPro" id="IPR036028">
    <property type="entry name" value="SH3-like_dom_sf"/>
</dbReference>
<evidence type="ECO:0000313" key="9">
    <source>
        <dbReference type="EMBL" id="CUS14722.1"/>
    </source>
</evidence>
<dbReference type="SMART" id="SM00326">
    <property type="entry name" value="SH3"/>
    <property type="match status" value="1"/>
</dbReference>
<keyword evidence="10" id="KW-1185">Reference proteome</keyword>
<dbReference type="GO" id="GO:0007265">
    <property type="term" value="P:Ras protein signal transduction"/>
    <property type="evidence" value="ECO:0007669"/>
    <property type="project" value="TreeGrafter"/>
</dbReference>
<dbReference type="CDD" id="cd00155">
    <property type="entry name" value="RasGEF"/>
    <property type="match status" value="1"/>
</dbReference>
<dbReference type="EMBL" id="LN890956">
    <property type="protein sequence ID" value="CUS14722.1"/>
    <property type="molecule type" value="Genomic_DNA"/>
</dbReference>
<evidence type="ECO:0000259" key="6">
    <source>
        <dbReference type="PROSITE" id="PS50002"/>
    </source>
</evidence>
<evidence type="ECO:0000256" key="3">
    <source>
        <dbReference type="PROSITE-ProRule" id="PRU00168"/>
    </source>
</evidence>
<dbReference type="InterPro" id="IPR001895">
    <property type="entry name" value="RASGEF_cat_dom"/>
</dbReference>
<dbReference type="Gene3D" id="2.30.30.40">
    <property type="entry name" value="SH3 Domains"/>
    <property type="match status" value="1"/>
</dbReference>
<feature type="region of interest" description="Disordered" evidence="5">
    <location>
        <begin position="1"/>
        <end position="84"/>
    </location>
</feature>
<dbReference type="PROSITE" id="PS50002">
    <property type="entry name" value="SH3"/>
    <property type="match status" value="1"/>
</dbReference>
<protein>
    <recommendedName>
        <fullName evidence="11">Ras-GEF domain-containing protein</fullName>
    </recommendedName>
</protein>
<dbReference type="SUPFAM" id="SSF50044">
    <property type="entry name" value="SH3-domain"/>
    <property type="match status" value="1"/>
</dbReference>
<dbReference type="AlphaFoldDB" id="A0A292Q4G5"/>
<dbReference type="InterPro" id="IPR023578">
    <property type="entry name" value="Ras_GEF_dom_sf"/>
</dbReference>
<feature type="domain" description="SH3" evidence="6">
    <location>
        <begin position="88"/>
        <end position="154"/>
    </location>
</feature>
<feature type="domain" description="N-terminal Ras-GEF" evidence="8">
    <location>
        <begin position="764"/>
        <end position="884"/>
    </location>
</feature>
<dbReference type="PANTHER" id="PTHR23113:SF354">
    <property type="entry name" value="BUD SITE SELECTION PROTEIN 5"/>
    <property type="match status" value="1"/>
</dbReference>
<proteinExistence type="predicted"/>
<dbReference type="GO" id="GO:0005085">
    <property type="term" value="F:guanyl-nucleotide exchange factor activity"/>
    <property type="evidence" value="ECO:0007669"/>
    <property type="project" value="UniProtKB-KW"/>
</dbReference>
<dbReference type="Pfam" id="PF00618">
    <property type="entry name" value="RasGEF_N"/>
    <property type="match status" value="1"/>
</dbReference>
<dbReference type="InterPro" id="IPR008937">
    <property type="entry name" value="Ras-like_GEF"/>
</dbReference>
<accession>A0A292Q4G5</accession>
<dbReference type="Gene3D" id="1.20.870.10">
    <property type="entry name" value="Son of sevenless (SoS) protein Chain: S domain 1"/>
    <property type="match status" value="1"/>
</dbReference>
<dbReference type="GO" id="GO:0005886">
    <property type="term" value="C:plasma membrane"/>
    <property type="evidence" value="ECO:0007669"/>
    <property type="project" value="TreeGrafter"/>
</dbReference>
<name>A0A292Q4G5_9PEZI</name>
<feature type="region of interest" description="Disordered" evidence="5">
    <location>
        <begin position="703"/>
        <end position="724"/>
    </location>
</feature>
<evidence type="ECO:0008006" key="11">
    <source>
        <dbReference type="Google" id="ProtNLM"/>
    </source>
</evidence>
<feature type="compositionally biased region" description="Polar residues" evidence="5">
    <location>
        <begin position="46"/>
        <end position="64"/>
    </location>
</feature>
<reference evidence="9" key="1">
    <citation type="submission" date="2015-10" db="EMBL/GenBank/DDBJ databases">
        <authorList>
            <person name="Regsiter A."/>
            <person name="william w."/>
        </authorList>
    </citation>
    <scope>NUCLEOTIDE SEQUENCE</scope>
    <source>
        <strain evidence="9">Montdore</strain>
    </source>
</reference>
<dbReference type="PANTHER" id="PTHR23113">
    <property type="entry name" value="GUANINE NUCLEOTIDE EXCHANGE FACTOR"/>
    <property type="match status" value="1"/>
</dbReference>
<dbReference type="InterPro" id="IPR000651">
    <property type="entry name" value="Ras-like_Gua-exchang_fac_N"/>
</dbReference>
<dbReference type="PROSITE" id="PS50212">
    <property type="entry name" value="RASGEF_NTER"/>
    <property type="match status" value="1"/>
</dbReference>
<dbReference type="PROSITE" id="PS50009">
    <property type="entry name" value="RASGEF_CAT"/>
    <property type="match status" value="1"/>
</dbReference>
<keyword evidence="1 4" id="KW-0728">SH3 domain</keyword>
<dbReference type="Pfam" id="PF00617">
    <property type="entry name" value="RasGEF"/>
    <property type="match status" value="1"/>
</dbReference>
<dbReference type="InterPro" id="IPR036964">
    <property type="entry name" value="RASGEF_cat_dom_sf"/>
</dbReference>
<dbReference type="InterPro" id="IPR001452">
    <property type="entry name" value="SH3_domain"/>
</dbReference>
<dbReference type="CDD" id="cd06224">
    <property type="entry name" value="REM"/>
    <property type="match status" value="1"/>
</dbReference>
<feature type="compositionally biased region" description="Polar residues" evidence="5">
    <location>
        <begin position="366"/>
        <end position="381"/>
    </location>
</feature>
<feature type="domain" description="Ras-GEF" evidence="7">
    <location>
        <begin position="944"/>
        <end position="1186"/>
    </location>
</feature>
<evidence type="ECO:0000256" key="5">
    <source>
        <dbReference type="SAM" id="MobiDB-lite"/>
    </source>
</evidence>
<dbReference type="SUPFAM" id="SSF48366">
    <property type="entry name" value="Ras GEF"/>
    <property type="match status" value="1"/>
</dbReference>